<feature type="domain" description="Dihydrodipicolinate reductase N-terminal" evidence="14">
    <location>
        <begin position="4"/>
        <end position="118"/>
    </location>
</feature>
<comment type="catalytic activity">
    <reaction evidence="11 13">
        <text>(S)-2,3,4,5-tetrahydrodipicolinate + NADP(+) + H2O = (2S,4S)-4-hydroxy-2,3,4,5-tetrahydrodipicolinate + NADPH + H(+)</text>
        <dbReference type="Rhea" id="RHEA:35331"/>
        <dbReference type="ChEBI" id="CHEBI:15377"/>
        <dbReference type="ChEBI" id="CHEBI:15378"/>
        <dbReference type="ChEBI" id="CHEBI:16845"/>
        <dbReference type="ChEBI" id="CHEBI:57783"/>
        <dbReference type="ChEBI" id="CHEBI:58349"/>
        <dbReference type="ChEBI" id="CHEBI:67139"/>
        <dbReference type="EC" id="1.17.1.8"/>
    </reaction>
</comment>
<evidence type="ECO:0000256" key="12">
    <source>
        <dbReference type="ARBA" id="ARBA00049396"/>
    </source>
</evidence>
<dbReference type="PANTHER" id="PTHR20836">
    <property type="entry name" value="DIHYDRODIPICOLINATE REDUCTASE"/>
    <property type="match status" value="1"/>
</dbReference>
<keyword evidence="6 13" id="KW-0560">Oxidoreductase</keyword>
<dbReference type="GO" id="GO:0009089">
    <property type="term" value="P:lysine biosynthetic process via diaminopimelate"/>
    <property type="evidence" value="ECO:0007669"/>
    <property type="project" value="UniProtKB-UniRule"/>
</dbReference>
<keyword evidence="2 13" id="KW-0963">Cytoplasm</keyword>
<comment type="caution">
    <text evidence="13">Lacks conserved residue(s) required for the propagation of feature annotation.</text>
</comment>
<dbReference type="HAMAP" id="MF_00102">
    <property type="entry name" value="DapB"/>
    <property type="match status" value="1"/>
</dbReference>
<dbReference type="GO" id="GO:0019877">
    <property type="term" value="P:diaminopimelate biosynthetic process"/>
    <property type="evidence" value="ECO:0007669"/>
    <property type="project" value="UniProtKB-UniRule"/>
</dbReference>
<dbReference type="InterPro" id="IPR000846">
    <property type="entry name" value="DapB_N"/>
</dbReference>
<dbReference type="PANTHER" id="PTHR20836:SF0">
    <property type="entry name" value="4-HYDROXY-TETRAHYDRODIPICOLINATE REDUCTASE 1, CHLOROPLASTIC-RELATED"/>
    <property type="match status" value="1"/>
</dbReference>
<dbReference type="SUPFAM" id="SSF55347">
    <property type="entry name" value="Glyceraldehyde-3-phosphate dehydrogenase-like, C-terminal domain"/>
    <property type="match status" value="1"/>
</dbReference>
<dbReference type="SUPFAM" id="SSF51735">
    <property type="entry name" value="NAD(P)-binding Rossmann-fold domains"/>
    <property type="match status" value="1"/>
</dbReference>
<feature type="binding site" evidence="13">
    <location>
        <begin position="91"/>
        <end position="93"/>
    </location>
    <ligand>
        <name>NAD(+)</name>
        <dbReference type="ChEBI" id="CHEBI:57540"/>
    </ligand>
</feature>
<keyword evidence="8 13" id="KW-0457">Lysine biosynthesis</keyword>
<evidence type="ECO:0000259" key="15">
    <source>
        <dbReference type="Pfam" id="PF05173"/>
    </source>
</evidence>
<feature type="binding site" evidence="13">
    <location>
        <position position="43"/>
    </location>
    <ligand>
        <name>NAD(+)</name>
        <dbReference type="ChEBI" id="CHEBI:57540"/>
    </ligand>
</feature>
<evidence type="ECO:0000256" key="4">
    <source>
        <dbReference type="ARBA" id="ARBA00022857"/>
    </source>
</evidence>
<comment type="catalytic activity">
    <reaction evidence="12 13">
        <text>(S)-2,3,4,5-tetrahydrodipicolinate + NAD(+) + H2O = (2S,4S)-4-hydroxy-2,3,4,5-tetrahydrodipicolinate + NADH + H(+)</text>
        <dbReference type="Rhea" id="RHEA:35323"/>
        <dbReference type="ChEBI" id="CHEBI:15377"/>
        <dbReference type="ChEBI" id="CHEBI:15378"/>
        <dbReference type="ChEBI" id="CHEBI:16845"/>
        <dbReference type="ChEBI" id="CHEBI:57540"/>
        <dbReference type="ChEBI" id="CHEBI:57945"/>
        <dbReference type="ChEBI" id="CHEBI:67139"/>
        <dbReference type="EC" id="1.17.1.8"/>
    </reaction>
</comment>
<evidence type="ECO:0000259" key="14">
    <source>
        <dbReference type="Pfam" id="PF01113"/>
    </source>
</evidence>
<evidence type="ECO:0000256" key="2">
    <source>
        <dbReference type="ARBA" id="ARBA00022490"/>
    </source>
</evidence>
<evidence type="ECO:0000256" key="3">
    <source>
        <dbReference type="ARBA" id="ARBA00022605"/>
    </source>
</evidence>
<dbReference type="FunFam" id="3.30.360.10:FF:000004">
    <property type="entry name" value="4-hydroxy-tetrahydrodipicolinate reductase"/>
    <property type="match status" value="1"/>
</dbReference>
<protein>
    <recommendedName>
        <fullName evidence="10 13">4-hydroxy-tetrahydrodipicolinate reductase</fullName>
        <shortName evidence="13">HTPA reductase</shortName>
        <ecNumber evidence="10 13">1.17.1.8</ecNumber>
    </recommendedName>
</protein>
<evidence type="ECO:0000256" key="8">
    <source>
        <dbReference type="ARBA" id="ARBA00023154"/>
    </source>
</evidence>
<comment type="subunit">
    <text evidence="13">Homotetramer.</text>
</comment>
<keyword evidence="4 13" id="KW-0521">NADP</keyword>
<dbReference type="GO" id="GO:0050661">
    <property type="term" value="F:NADP binding"/>
    <property type="evidence" value="ECO:0007669"/>
    <property type="project" value="UniProtKB-UniRule"/>
</dbReference>
<dbReference type="Gene3D" id="3.30.360.10">
    <property type="entry name" value="Dihydrodipicolinate Reductase, domain 2"/>
    <property type="match status" value="1"/>
</dbReference>
<comment type="pathway">
    <text evidence="9 13">Amino-acid biosynthesis; L-lysine biosynthesis via DAP pathway; (S)-tetrahydrodipicolinate from L-aspartate: step 4/4.</text>
</comment>
<dbReference type="InterPro" id="IPR036291">
    <property type="entry name" value="NAD(P)-bd_dom_sf"/>
</dbReference>
<dbReference type="InterPro" id="IPR022664">
    <property type="entry name" value="DapB_N_CS"/>
</dbReference>
<dbReference type="GO" id="GO:0016726">
    <property type="term" value="F:oxidoreductase activity, acting on CH or CH2 groups, NAD or NADP as acceptor"/>
    <property type="evidence" value="ECO:0007669"/>
    <property type="project" value="UniProtKB-UniRule"/>
</dbReference>
<name>A0A2P5T036_9GAMM</name>
<dbReference type="NCBIfam" id="TIGR00036">
    <property type="entry name" value="dapB"/>
    <property type="match status" value="1"/>
</dbReference>
<keyword evidence="3 13" id="KW-0028">Amino-acid biosynthesis</keyword>
<comment type="subcellular location">
    <subcellularLocation>
        <location evidence="13">Cytoplasm</location>
    </subcellularLocation>
</comment>
<reference evidence="16 17" key="1">
    <citation type="journal article" date="2018" name="Genome Biol. Evol.">
        <title>Cladogenesis and Genomic Streamlining in Extracellular Endosymbionts of Tropical Stink Bugs.</title>
        <authorList>
            <person name="Otero-Bravo A."/>
            <person name="Goffredi S."/>
            <person name="Sabree Z.L."/>
        </authorList>
    </citation>
    <scope>NUCLEOTIDE SEQUENCE [LARGE SCALE GENOMIC DNA]</scope>
    <source>
        <strain evidence="16 17">SoEE</strain>
    </source>
</reference>
<dbReference type="RefSeq" id="WP_136130986.1">
    <property type="nucleotide sequence ID" value="NZ_PDKT01000002.1"/>
</dbReference>
<evidence type="ECO:0000256" key="5">
    <source>
        <dbReference type="ARBA" id="ARBA00022915"/>
    </source>
</evidence>
<comment type="function">
    <text evidence="13">Catalyzes the conversion of 4-hydroxy-tetrahydrodipicolinate (HTPA) to tetrahydrodipicolinate.</text>
</comment>
<comment type="caution">
    <text evidence="16">The sequence shown here is derived from an EMBL/GenBank/DDBJ whole genome shotgun (WGS) entry which is preliminary data.</text>
</comment>
<dbReference type="Gene3D" id="3.40.50.720">
    <property type="entry name" value="NAD(P)-binding Rossmann-like Domain"/>
    <property type="match status" value="1"/>
</dbReference>
<feature type="domain" description="Dihydrodipicolinate reductase C-terminal" evidence="15">
    <location>
        <begin position="121"/>
        <end position="257"/>
    </location>
</feature>
<keyword evidence="7 13" id="KW-0520">NAD</keyword>
<evidence type="ECO:0000256" key="11">
    <source>
        <dbReference type="ARBA" id="ARBA00049080"/>
    </source>
</evidence>
<evidence type="ECO:0000256" key="13">
    <source>
        <dbReference type="HAMAP-Rule" id="MF_00102"/>
    </source>
</evidence>
<dbReference type="PIRSF" id="PIRSF000161">
    <property type="entry name" value="DHPR"/>
    <property type="match status" value="1"/>
</dbReference>
<evidence type="ECO:0000256" key="1">
    <source>
        <dbReference type="ARBA" id="ARBA00006642"/>
    </source>
</evidence>
<dbReference type="GO" id="GO:0051287">
    <property type="term" value="F:NAD binding"/>
    <property type="evidence" value="ECO:0007669"/>
    <property type="project" value="UniProtKB-UniRule"/>
</dbReference>
<gene>
    <name evidence="13" type="primary">dapB</name>
    <name evidence="16" type="ORF">CRV12_01950</name>
</gene>
<proteinExistence type="inferred from homology"/>
<dbReference type="EMBL" id="PDKT01000002">
    <property type="protein sequence ID" value="PPI87958.1"/>
    <property type="molecule type" value="Genomic_DNA"/>
</dbReference>
<dbReference type="InterPro" id="IPR023940">
    <property type="entry name" value="DHDPR_bac"/>
</dbReference>
<feature type="binding site" evidence="13">
    <location>
        <begin position="10"/>
        <end position="15"/>
    </location>
    <ligand>
        <name>NAD(+)</name>
        <dbReference type="ChEBI" id="CHEBI:57540"/>
    </ligand>
</feature>
<dbReference type="Proteomes" id="UP000296153">
    <property type="component" value="Unassembled WGS sequence"/>
</dbReference>
<dbReference type="EC" id="1.17.1.8" evidence="10 13"/>
<accession>A0A2P5T036</accession>
<evidence type="ECO:0000313" key="16">
    <source>
        <dbReference type="EMBL" id="PPI87958.1"/>
    </source>
</evidence>
<keyword evidence="5 13" id="KW-0220">Diaminopimelate biosynthesis</keyword>
<dbReference type="OrthoDB" id="9790352at2"/>
<evidence type="ECO:0000256" key="7">
    <source>
        <dbReference type="ARBA" id="ARBA00023027"/>
    </source>
</evidence>
<evidence type="ECO:0000256" key="6">
    <source>
        <dbReference type="ARBA" id="ARBA00023002"/>
    </source>
</evidence>
<dbReference type="AlphaFoldDB" id="A0A2P5T036"/>
<feature type="binding site" evidence="13">
    <location>
        <position position="149"/>
    </location>
    <ligand>
        <name>(S)-2,3,4,5-tetrahydrodipicolinate</name>
        <dbReference type="ChEBI" id="CHEBI:16845"/>
    </ligand>
</feature>
<dbReference type="GO" id="GO:0008839">
    <property type="term" value="F:4-hydroxy-tetrahydrodipicolinate reductase"/>
    <property type="evidence" value="ECO:0007669"/>
    <property type="project" value="UniProtKB-UniRule"/>
</dbReference>
<comment type="caution">
    <text evidence="13">Was originally thought to be a dihydrodipicolinate reductase (DHDPR), catalyzing the conversion of dihydrodipicolinate to tetrahydrodipicolinate. However, it was shown in E.coli that the substrate of the enzymatic reaction is not dihydrodipicolinate (DHDP) but in fact (2S,4S)-4-hydroxy-2,3,4,5-tetrahydrodipicolinic acid (HTPA), the product released by the DapA-catalyzed reaction.</text>
</comment>
<feature type="binding site" evidence="13">
    <location>
        <begin position="158"/>
        <end position="159"/>
    </location>
    <ligand>
        <name>(S)-2,3,4,5-tetrahydrodipicolinate</name>
        <dbReference type="ChEBI" id="CHEBI:16845"/>
    </ligand>
</feature>
<dbReference type="PROSITE" id="PS01298">
    <property type="entry name" value="DAPB"/>
    <property type="match status" value="1"/>
</dbReference>
<feature type="binding site" evidence="13">
    <location>
        <begin position="115"/>
        <end position="118"/>
    </location>
    <ligand>
        <name>NAD(+)</name>
        <dbReference type="ChEBI" id="CHEBI:57540"/>
    </ligand>
</feature>
<feature type="active site" description="Proton donor" evidence="13">
    <location>
        <position position="152"/>
    </location>
</feature>
<dbReference type="GO" id="GO:0005829">
    <property type="term" value="C:cytosol"/>
    <property type="evidence" value="ECO:0007669"/>
    <property type="project" value="TreeGrafter"/>
</dbReference>
<dbReference type="CDD" id="cd02274">
    <property type="entry name" value="DHDPR_N"/>
    <property type="match status" value="1"/>
</dbReference>
<dbReference type="InterPro" id="IPR022663">
    <property type="entry name" value="DapB_C"/>
</dbReference>
<evidence type="ECO:0000256" key="9">
    <source>
        <dbReference type="ARBA" id="ARBA00037922"/>
    </source>
</evidence>
<organism evidence="16 17">
    <name type="scientific">Candidatus Pantoea edessiphila</name>
    <dbReference type="NCBI Taxonomy" id="2044610"/>
    <lineage>
        <taxon>Bacteria</taxon>
        <taxon>Pseudomonadati</taxon>
        <taxon>Pseudomonadota</taxon>
        <taxon>Gammaproteobacteria</taxon>
        <taxon>Enterobacterales</taxon>
        <taxon>Erwiniaceae</taxon>
        <taxon>Pantoea</taxon>
    </lineage>
</organism>
<feature type="active site" description="Proton donor/acceptor" evidence="13">
    <location>
        <position position="148"/>
    </location>
</feature>
<dbReference type="Pfam" id="PF01113">
    <property type="entry name" value="DapB_N"/>
    <property type="match status" value="1"/>
</dbReference>
<evidence type="ECO:0000256" key="10">
    <source>
        <dbReference type="ARBA" id="ARBA00038983"/>
    </source>
</evidence>
<evidence type="ECO:0000313" key="17">
    <source>
        <dbReference type="Proteomes" id="UP000296153"/>
    </source>
</evidence>
<sequence>MDNIRVAITGPKGRMGKNLILAAKQENISIGGILVKPGSLTVDCNEIDIKVTDNIYNIIDNFDVLIDFTNPKSTLKYLDICRIYKKSMVIGTTGFDQTENKLIDIASKEIAIILSPNFSIGMNVILKLLEKTTKIIGNNSDIEIIEAHHRNKIDAPSGSALNMGKVIANVMNWQFDQHVVYNRHGSISKRKNQSIGFSTIRAGDIIGEHTAIFANMYERIEITHKVNNRMNFALGAIKATKWLKNKQSGLFNMWDVLGLSSL</sequence>
<dbReference type="Pfam" id="PF05173">
    <property type="entry name" value="DapB_C"/>
    <property type="match status" value="1"/>
</dbReference>
<dbReference type="UniPathway" id="UPA00034">
    <property type="reaction ID" value="UER00018"/>
</dbReference>
<comment type="similarity">
    <text evidence="1 13">Belongs to the DapB family.</text>
</comment>